<accession>S5DP86</accession>
<dbReference type="InterPro" id="IPR036502">
    <property type="entry name" value="NiSOD_sf"/>
</dbReference>
<proteinExistence type="predicted"/>
<dbReference type="NCBIfam" id="TIGR02753">
    <property type="entry name" value="sodN"/>
    <property type="match status" value="1"/>
</dbReference>
<dbReference type="GO" id="GO:0004784">
    <property type="term" value="F:superoxide dismutase activity"/>
    <property type="evidence" value="ECO:0007669"/>
    <property type="project" value="InterPro"/>
</dbReference>
<organism evidence="1">
    <name type="scientific">Candidatus Actinomarina minuta</name>
    <dbReference type="NCBI Taxonomy" id="1389454"/>
    <lineage>
        <taxon>Bacteria</taxon>
        <taxon>Bacillati</taxon>
        <taxon>Actinomycetota</taxon>
        <taxon>Actinomycetes</taxon>
        <taxon>Candidatus Actinomarinidae</taxon>
        <taxon>Candidatus Actinomarinales</taxon>
        <taxon>Candidatus Actinomarineae</taxon>
        <taxon>Candidatus Actinomarinaceae</taxon>
        <taxon>Candidatus Actinomarina</taxon>
    </lineage>
</organism>
<evidence type="ECO:0000313" key="1">
    <source>
        <dbReference type="EMBL" id="AGQ19343.1"/>
    </source>
</evidence>
<dbReference type="InterPro" id="IPR014123">
    <property type="entry name" value="Superoxide_dismutase_Ni-type"/>
</dbReference>
<sequence length="128" mass="14634">MNLFKPKNVAYAHCDLPCGVYDPAQARINAESVVNASKKYQESDDPAFKQRCITIKEDMAEEVKKDLWVLWTDYFKPEHLEKFPNVHDLFWNATKKAGEAKKTEDPAVGEELLGLINEIDEVFQATKS</sequence>
<dbReference type="GO" id="GO:0016151">
    <property type="term" value="F:nickel cation binding"/>
    <property type="evidence" value="ECO:0007669"/>
    <property type="project" value="InterPro"/>
</dbReference>
<dbReference type="SUPFAM" id="SSF109770">
    <property type="entry name" value="Nickel-containing superoxide dismutase, NiSOD"/>
    <property type="match status" value="1"/>
</dbReference>
<dbReference type="Gene3D" id="1.20.120.400">
    <property type="entry name" value="Nickel-containing superoxide dismutase"/>
    <property type="match status" value="1"/>
</dbReference>
<dbReference type="EMBL" id="KC811129">
    <property type="protein sequence ID" value="AGQ19343.1"/>
    <property type="molecule type" value="Genomic_DNA"/>
</dbReference>
<dbReference type="AlphaFoldDB" id="S5DP86"/>
<reference evidence="1" key="1">
    <citation type="journal article" date="2013" name="Sci. Rep.">
        <title>Metagenomics uncovers a new group of low GC and ultra-small marine Actinobacteria.</title>
        <authorList>
            <person name="Ghai R."/>
            <person name="Mizuno C.M."/>
            <person name="Picazo A."/>
            <person name="Camacho A."/>
            <person name="Rodriguez-Valera F."/>
        </authorList>
    </citation>
    <scope>NUCLEOTIDE SEQUENCE</scope>
</reference>
<name>S5DP86_9ACTN</name>
<dbReference type="Pfam" id="PF09055">
    <property type="entry name" value="Sod_Ni"/>
    <property type="match status" value="1"/>
</dbReference>
<protein>
    <submittedName>
        <fullName evidence="1">Superoxide dismutase, Ni</fullName>
    </submittedName>
</protein>